<dbReference type="EMBL" id="CP070608">
    <property type="protein sequence ID" value="QSE99176.1"/>
    <property type="molecule type" value="Genomic_DNA"/>
</dbReference>
<dbReference type="RefSeq" id="WP_205723687.1">
    <property type="nucleotide sequence ID" value="NZ_CP070608.1"/>
</dbReference>
<dbReference type="InterPro" id="IPR057561">
    <property type="entry name" value="NADase_transloc"/>
</dbReference>
<evidence type="ECO:0000259" key="1">
    <source>
        <dbReference type="PROSITE" id="PS50022"/>
    </source>
</evidence>
<dbReference type="PROSITE" id="PS50022">
    <property type="entry name" value="FA58C_3"/>
    <property type="match status" value="1"/>
</dbReference>
<dbReference type="InterPro" id="IPR008979">
    <property type="entry name" value="Galactose-bd-like_sf"/>
</dbReference>
<accession>A0A975A2T5</accession>
<dbReference type="Pfam" id="PF25302">
    <property type="entry name" value="NADase_transloc"/>
    <property type="match status" value="1"/>
</dbReference>
<dbReference type="InterPro" id="IPR000421">
    <property type="entry name" value="FA58C"/>
</dbReference>
<dbReference type="KEGG" id="fuv:JR347_08835"/>
<dbReference type="AlphaFoldDB" id="A0A975A2T5"/>
<dbReference type="Proteomes" id="UP000662783">
    <property type="component" value="Chromosome"/>
</dbReference>
<reference evidence="2" key="1">
    <citation type="submission" date="2021-02" db="EMBL/GenBank/DDBJ databases">
        <title>Fulvivirga sp. S481 isolated from sea water.</title>
        <authorList>
            <person name="Bae S.S."/>
            <person name="Baek K."/>
        </authorList>
    </citation>
    <scope>NUCLEOTIDE SEQUENCE</scope>
    <source>
        <strain evidence="2">S481</strain>
    </source>
</reference>
<dbReference type="PROSITE" id="PS51257">
    <property type="entry name" value="PROKAR_LIPOPROTEIN"/>
    <property type="match status" value="1"/>
</dbReference>
<dbReference type="Gene3D" id="2.60.120.260">
    <property type="entry name" value="Galactose-binding domain-like"/>
    <property type="match status" value="2"/>
</dbReference>
<feature type="domain" description="F5/8 type C" evidence="1">
    <location>
        <begin position="29"/>
        <end position="167"/>
    </location>
</feature>
<evidence type="ECO:0000313" key="3">
    <source>
        <dbReference type="Proteomes" id="UP000662783"/>
    </source>
</evidence>
<gene>
    <name evidence="2" type="ORF">JR347_08835</name>
</gene>
<proteinExistence type="predicted"/>
<dbReference type="NCBIfam" id="NF047619">
    <property type="entry name" value="NADase_discoid"/>
    <property type="match status" value="1"/>
</dbReference>
<keyword evidence="3" id="KW-1185">Reference proteome</keyword>
<organism evidence="2 3">
    <name type="scientific">Fulvivirga lutea</name>
    <dbReference type="NCBI Taxonomy" id="2810512"/>
    <lineage>
        <taxon>Bacteria</taxon>
        <taxon>Pseudomonadati</taxon>
        <taxon>Bacteroidota</taxon>
        <taxon>Cytophagia</taxon>
        <taxon>Cytophagales</taxon>
        <taxon>Fulvivirgaceae</taxon>
        <taxon>Fulvivirga</taxon>
    </lineage>
</organism>
<dbReference type="SUPFAM" id="SSF49785">
    <property type="entry name" value="Galactose-binding domain-like"/>
    <property type="match status" value="1"/>
</dbReference>
<name>A0A975A2T5_9BACT</name>
<evidence type="ECO:0000313" key="2">
    <source>
        <dbReference type="EMBL" id="QSE99176.1"/>
    </source>
</evidence>
<sequence length="481" mass="54010">MKNFLISTLSALLFIGCGGETKETIKEEESAPEKQVVSNDITVQVKGVYATSTKMPQNSYGYEQLFDGNENTFWATMPGAGPDEGIMIYFEEPQKISGIRLKQKEGDEYSEITNIMVYANGNAPVYRAVTENIIELDQEGVKSLYIRLARLKDMNNEFKGDTELYASSFDRTKSAAVTELEIFESDNKLHLLLPLKMKGKVSATSTLEPEISYGVRNLFDSRKEFAWVEGAKGNGENESFTVNLEKEIDLVGIKISNGFQRSDKHFTSNSRLKSMKVSSDSGDNLTFNVVDKQGEQVITFDKPLRGSNFTFTILEAYPGSKYQDLVISELKLIDNGMDVIVREDMTETIINNALSKVKGTVLENVIDRRLDNNEEMVDYTNNKSIILRSDYTFVAYQKTYEGNQGEEIVADGNWEIKDISTESAKIRVFGKYSKLSETFDYYGGDSQASFEQIFQDFITITSKGVEGGKFIPGIVNLGEYE</sequence>
<protein>
    <submittedName>
        <fullName evidence="2">Discoidin domain-containing protein</fullName>
    </submittedName>
</protein>